<name>A0AAV6UCF1_9ARAC</name>
<keyword evidence="3" id="KW-1185">Reference proteome</keyword>
<organism evidence="2 3">
    <name type="scientific">Oedothorax gibbosus</name>
    <dbReference type="NCBI Taxonomy" id="931172"/>
    <lineage>
        <taxon>Eukaryota</taxon>
        <taxon>Metazoa</taxon>
        <taxon>Ecdysozoa</taxon>
        <taxon>Arthropoda</taxon>
        <taxon>Chelicerata</taxon>
        <taxon>Arachnida</taxon>
        <taxon>Araneae</taxon>
        <taxon>Araneomorphae</taxon>
        <taxon>Entelegynae</taxon>
        <taxon>Araneoidea</taxon>
        <taxon>Linyphiidae</taxon>
        <taxon>Erigoninae</taxon>
        <taxon>Oedothorax</taxon>
    </lineage>
</organism>
<dbReference type="EMBL" id="JAFNEN010000500">
    <property type="protein sequence ID" value="KAG8181694.1"/>
    <property type="molecule type" value="Genomic_DNA"/>
</dbReference>
<evidence type="ECO:0000313" key="2">
    <source>
        <dbReference type="EMBL" id="KAG8181694.1"/>
    </source>
</evidence>
<protein>
    <recommendedName>
        <fullName evidence="1">DUF5641 domain-containing protein</fullName>
    </recommendedName>
</protein>
<proteinExistence type="predicted"/>
<gene>
    <name evidence="2" type="ORF">JTE90_014825</name>
</gene>
<accession>A0AAV6UCF1</accession>
<evidence type="ECO:0000259" key="1">
    <source>
        <dbReference type="Pfam" id="PF18701"/>
    </source>
</evidence>
<comment type="caution">
    <text evidence="2">The sequence shown here is derived from an EMBL/GenBank/DDBJ whole genome shotgun (WGS) entry which is preliminary data.</text>
</comment>
<sequence length="113" mass="12689">MGRLMEVLPGKDNCVRVVKVKTGSGELIRPVQRLHPLEVDCNSELFDSEAFKRVKVNNCVDETRTEDKDVLDDELCRKPASKTVTVSPGIGATQDSIQTRCGRTVKLPRRYED</sequence>
<dbReference type="InterPro" id="IPR040676">
    <property type="entry name" value="DUF5641"/>
</dbReference>
<dbReference type="AlphaFoldDB" id="A0AAV6UCF1"/>
<evidence type="ECO:0000313" key="3">
    <source>
        <dbReference type="Proteomes" id="UP000827092"/>
    </source>
</evidence>
<feature type="domain" description="DUF5641" evidence="1">
    <location>
        <begin position="1"/>
        <end position="37"/>
    </location>
</feature>
<reference evidence="2 3" key="1">
    <citation type="journal article" date="2022" name="Nat. Ecol. Evol.">
        <title>A masculinizing supergene underlies an exaggerated male reproductive morph in a spider.</title>
        <authorList>
            <person name="Hendrickx F."/>
            <person name="De Corte Z."/>
            <person name="Sonet G."/>
            <person name="Van Belleghem S.M."/>
            <person name="Kostlbacher S."/>
            <person name="Vangestel C."/>
        </authorList>
    </citation>
    <scope>NUCLEOTIDE SEQUENCE [LARGE SCALE GENOMIC DNA]</scope>
    <source>
        <strain evidence="2">W744_W776</strain>
    </source>
</reference>
<dbReference type="Pfam" id="PF18701">
    <property type="entry name" value="DUF5641"/>
    <property type="match status" value="1"/>
</dbReference>
<dbReference type="Proteomes" id="UP000827092">
    <property type="component" value="Unassembled WGS sequence"/>
</dbReference>